<feature type="region of interest" description="Disordered" evidence="2">
    <location>
        <begin position="320"/>
        <end position="339"/>
    </location>
</feature>
<evidence type="ECO:0000313" key="4">
    <source>
        <dbReference type="Proteomes" id="UP001437256"/>
    </source>
</evidence>
<proteinExistence type="predicted"/>
<protein>
    <submittedName>
        <fullName evidence="3">Uncharacterized protein</fullName>
    </submittedName>
</protein>
<feature type="compositionally biased region" description="Low complexity" evidence="2">
    <location>
        <begin position="889"/>
        <end position="899"/>
    </location>
</feature>
<feature type="compositionally biased region" description="Basic and acidic residues" evidence="2">
    <location>
        <begin position="804"/>
        <end position="814"/>
    </location>
</feature>
<name>A0ABR2ZSH8_9AGAR</name>
<organism evidence="3 4">
    <name type="scientific">Marasmius tenuissimus</name>
    <dbReference type="NCBI Taxonomy" id="585030"/>
    <lineage>
        <taxon>Eukaryota</taxon>
        <taxon>Fungi</taxon>
        <taxon>Dikarya</taxon>
        <taxon>Basidiomycota</taxon>
        <taxon>Agaricomycotina</taxon>
        <taxon>Agaricomycetes</taxon>
        <taxon>Agaricomycetidae</taxon>
        <taxon>Agaricales</taxon>
        <taxon>Marasmiineae</taxon>
        <taxon>Marasmiaceae</taxon>
        <taxon>Marasmius</taxon>
    </lineage>
</organism>
<feature type="compositionally biased region" description="Pro residues" evidence="2">
    <location>
        <begin position="873"/>
        <end position="888"/>
    </location>
</feature>
<dbReference type="Proteomes" id="UP001437256">
    <property type="component" value="Unassembled WGS sequence"/>
</dbReference>
<reference evidence="3 4" key="1">
    <citation type="submission" date="2024-05" db="EMBL/GenBank/DDBJ databases">
        <title>A draft genome resource for the thread blight pathogen Marasmius tenuissimus strain MS-2.</title>
        <authorList>
            <person name="Yulfo-Soto G.E."/>
            <person name="Baruah I.K."/>
            <person name="Amoako-Attah I."/>
            <person name="Bukari Y."/>
            <person name="Meinhardt L.W."/>
            <person name="Bailey B.A."/>
            <person name="Cohen S.P."/>
        </authorList>
    </citation>
    <scope>NUCLEOTIDE SEQUENCE [LARGE SCALE GENOMIC DNA]</scope>
    <source>
        <strain evidence="3 4">MS-2</strain>
    </source>
</reference>
<keyword evidence="4" id="KW-1185">Reference proteome</keyword>
<evidence type="ECO:0000256" key="2">
    <source>
        <dbReference type="SAM" id="MobiDB-lite"/>
    </source>
</evidence>
<dbReference type="PANTHER" id="PTHR45615:SF40">
    <property type="entry name" value="MYOSIN HEAVY CHAIN, NON-MUSCLE"/>
    <property type="match status" value="1"/>
</dbReference>
<accession>A0ABR2ZSH8</accession>
<evidence type="ECO:0000313" key="3">
    <source>
        <dbReference type="EMBL" id="KAL0064358.1"/>
    </source>
</evidence>
<dbReference type="Gene3D" id="1.10.287.1490">
    <property type="match status" value="1"/>
</dbReference>
<feature type="compositionally biased region" description="Low complexity" evidence="2">
    <location>
        <begin position="989"/>
        <end position="1002"/>
    </location>
</feature>
<feature type="region of interest" description="Disordered" evidence="2">
    <location>
        <begin position="857"/>
        <end position="899"/>
    </location>
</feature>
<feature type="compositionally biased region" description="Polar residues" evidence="2">
    <location>
        <begin position="953"/>
        <end position="981"/>
    </location>
</feature>
<feature type="region of interest" description="Disordered" evidence="2">
    <location>
        <begin position="21"/>
        <end position="72"/>
    </location>
</feature>
<feature type="region of interest" description="Disordered" evidence="2">
    <location>
        <begin position="778"/>
        <end position="814"/>
    </location>
</feature>
<keyword evidence="1" id="KW-0175">Coiled coil</keyword>
<comment type="caution">
    <text evidence="3">The sequence shown here is derived from an EMBL/GenBank/DDBJ whole genome shotgun (WGS) entry which is preliminary data.</text>
</comment>
<dbReference type="PANTHER" id="PTHR45615">
    <property type="entry name" value="MYOSIN HEAVY CHAIN, NON-MUSCLE"/>
    <property type="match status" value="1"/>
</dbReference>
<sequence length="1400" mass="158003">MPMISSFGFFSKSSTNNVKVFGSTPQEDSVMDVDGTTLPGSRGVAPNAGKQPLKRGRDDVADEDNSDERNSALKYARSDISAMKNLKQTEQRIEEHDQKIQDLDKELCASRETIESLSKQLVDTKRLLGVAQRCEASSIETFATVREDRGRWLEAKEQHRVNSELLQENAVLKDRILDLEATELARELNEQKERISGLERAHLTRVNKLNKEHEEELETHAAQYDERIEDLQREYEDNINSLNETISTLRVQATGRVYEIESLELAAVERIRDSDTENLEDQINELRQEKETFQENIDRLQRLLDANKQEMNQLRATIEEEREDLQGKKRAEQSQVTGENDPRVISLNNELKAARQQVTEANTNAGGYESRIAALQNQVEALQSKAGIENGVRADLERRLQTEEQQVAHLQEQAATNRGEYESRITALQNRVEALQSKAGVENDSRVISLNNELKAARQQVTEANTNAGGYESRIAALQNQVEALQSKAGIESGVRADLERRLQTEEQQVAHLQEQANTNTGEYESRIAALQDWVEALQSKAGVENDSRVISLNNELKAARQQVTEANTNAGGYESRIAALQNQVEALQSKAGIENGVRADLERRLQTKEQQVAHLQEQANTNTGEYESRIAALQDRVEALQSQTGTENYDQRLEEKLRDELKKARDADQKELLEKYETWEAEKVSLEQNLRKANSHCSELLLSKQSDREGLTKKVAELEAECSSLSTEVGVQRNKAMAALTAGDAASDRRYTALDEDYQATLGRLFIAQNNLQEAQQDRDAYKSERDRLRTQKEGFNTTLQDIEDREKRATEAKDKEIRHLVKEVASRDEVIKENTEKLEILQEELHIQKEDLKRLKGKGRAENPQQTSPGPSSPPLQPPPLPPKPPGLGVTPPQLPLAPQVQPVVQPVLAGHRAVADFSVQLRNRLKPLHRQVDVEQQARLAQLSRPGRRSTINPMTTHHNQPQSTNSTGNGAASNASVPRTDETSISHNHSNASNGNNFENRDVGNTNPTSGTNPASGNTASSTAPSFFNTRNLPESDVPEPDPKGPESRTSAVLDWYKCLQPWQYKPDSKRERNEVALMMRRCINETLPVATHTLSDVWTRDGVTAERLRQFQQSPNECGPGESGSWIQHAKTTKEMHESAWNRQLEFVVARKIGYVYDQCPDKARFGKPLNWAVAVRQRFTEIYSQIARAQASNEAEERDNGLIVERLLAQKVARNIRNTENGVRDTKFKNRLRTTSAMSTRASEEGDDAAYAAWQLLHTATALMGPDGMSDEEVAQEMQTTPSGVRKLRTFKKVLSLRWRHPAYASIYEELDVVPDVENSSFRMMANKKTERVRVSEMSRRGVETIPKGLPRSFFAENFLDRLLEYERSRLEIAEEDFPVFPSELYVPQYGDEM</sequence>
<feature type="region of interest" description="Disordered" evidence="2">
    <location>
        <begin position="939"/>
        <end position="1053"/>
    </location>
</feature>
<gene>
    <name evidence="3" type="ORF">AAF712_008658</name>
</gene>
<feature type="compositionally biased region" description="Basic and acidic residues" evidence="2">
    <location>
        <begin position="778"/>
        <end position="794"/>
    </location>
</feature>
<evidence type="ECO:0000256" key="1">
    <source>
        <dbReference type="SAM" id="Coils"/>
    </source>
</evidence>
<dbReference type="SUPFAM" id="SSF57997">
    <property type="entry name" value="Tropomyosin"/>
    <property type="match status" value="1"/>
</dbReference>
<feature type="compositionally biased region" description="Polar residues" evidence="2">
    <location>
        <begin position="1007"/>
        <end position="1037"/>
    </location>
</feature>
<dbReference type="EMBL" id="JBBXMP010000063">
    <property type="protein sequence ID" value="KAL0064358.1"/>
    <property type="molecule type" value="Genomic_DNA"/>
</dbReference>
<feature type="coiled-coil region" evidence="1">
    <location>
        <begin position="550"/>
        <end position="729"/>
    </location>
</feature>